<dbReference type="Proteomes" id="UP000653454">
    <property type="component" value="Unassembled WGS sequence"/>
</dbReference>
<evidence type="ECO:0000313" key="4">
    <source>
        <dbReference type="EMBL" id="CAG9133282.1"/>
    </source>
</evidence>
<feature type="transmembrane region" description="Helical" evidence="2">
    <location>
        <begin position="476"/>
        <end position="498"/>
    </location>
</feature>
<accession>A0A8S4G2X8</accession>
<gene>
    <name evidence="4" type="ORF">PLXY2_LOCUS11535</name>
</gene>
<dbReference type="GO" id="GO:0055088">
    <property type="term" value="P:lipid homeostasis"/>
    <property type="evidence" value="ECO:0007669"/>
    <property type="project" value="TreeGrafter"/>
</dbReference>
<dbReference type="Pfam" id="PF03109">
    <property type="entry name" value="ABC1"/>
    <property type="match status" value="1"/>
</dbReference>
<dbReference type="GO" id="GO:0004672">
    <property type="term" value="F:protein kinase activity"/>
    <property type="evidence" value="ECO:0007669"/>
    <property type="project" value="InterPro"/>
</dbReference>
<dbReference type="InterPro" id="IPR045307">
    <property type="entry name" value="ADCK1_dom"/>
</dbReference>
<dbReference type="Gene3D" id="1.10.510.10">
    <property type="entry name" value="Transferase(Phosphotransferase) domain 1"/>
    <property type="match status" value="1"/>
</dbReference>
<dbReference type="GO" id="GO:0005524">
    <property type="term" value="F:ATP binding"/>
    <property type="evidence" value="ECO:0007669"/>
    <property type="project" value="InterPro"/>
</dbReference>
<comment type="caution">
    <text evidence="4">The sequence shown here is derived from an EMBL/GenBank/DDBJ whole genome shotgun (WGS) entry which is preliminary data.</text>
</comment>
<evidence type="ECO:0000256" key="2">
    <source>
        <dbReference type="SAM" id="Phobius"/>
    </source>
</evidence>
<dbReference type="GO" id="GO:0005743">
    <property type="term" value="C:mitochondrial inner membrane"/>
    <property type="evidence" value="ECO:0007669"/>
    <property type="project" value="TreeGrafter"/>
</dbReference>
<protein>
    <submittedName>
        <fullName evidence="4">(diamondback moth) hypothetical protein</fullName>
    </submittedName>
</protein>
<dbReference type="InterPro" id="IPR004147">
    <property type="entry name" value="ABC1_dom"/>
</dbReference>
<evidence type="ECO:0000256" key="1">
    <source>
        <dbReference type="ARBA" id="ARBA00009670"/>
    </source>
</evidence>
<evidence type="ECO:0000259" key="3">
    <source>
        <dbReference type="PROSITE" id="PS50011"/>
    </source>
</evidence>
<dbReference type="InterPro" id="IPR000719">
    <property type="entry name" value="Prot_kinase_dom"/>
</dbReference>
<dbReference type="InterPro" id="IPR051130">
    <property type="entry name" value="Mito_struct-func_regulator"/>
</dbReference>
<dbReference type="SUPFAM" id="SSF56112">
    <property type="entry name" value="Protein kinase-like (PK-like)"/>
    <property type="match status" value="1"/>
</dbReference>
<dbReference type="PANTHER" id="PTHR43173:SF19">
    <property type="entry name" value="AARF DOMAIN-CONTAINING PROTEIN KINASE 1"/>
    <property type="match status" value="1"/>
</dbReference>
<dbReference type="AlphaFoldDB" id="A0A8S4G2X8"/>
<evidence type="ECO:0000313" key="5">
    <source>
        <dbReference type="Proteomes" id="UP000653454"/>
    </source>
</evidence>
<feature type="domain" description="Protein kinase" evidence="3">
    <location>
        <begin position="143"/>
        <end position="434"/>
    </location>
</feature>
<dbReference type="EMBL" id="CAJHNJ030000059">
    <property type="protein sequence ID" value="CAG9133282.1"/>
    <property type="molecule type" value="Genomic_DNA"/>
</dbReference>
<keyword evidence="2" id="KW-1133">Transmembrane helix</keyword>
<reference evidence="4" key="1">
    <citation type="submission" date="2020-11" db="EMBL/GenBank/DDBJ databases">
        <authorList>
            <person name="Whiteford S."/>
        </authorList>
    </citation>
    <scope>NUCLEOTIDE SEQUENCE</scope>
</reference>
<proteinExistence type="inferred from homology"/>
<dbReference type="GO" id="GO:0007005">
    <property type="term" value="P:mitochondrion organization"/>
    <property type="evidence" value="ECO:0007669"/>
    <property type="project" value="TreeGrafter"/>
</dbReference>
<keyword evidence="2" id="KW-0812">Transmembrane</keyword>
<sequence>MFGRVIRYGLYGSVAVGSGAIVYSDDIAITRVSRAAITAIDIGRTYKSMLYSKEWDKTSKEYIELKKQAHQIGAEKLLKLCKTNKGVYIKVGQHIGALDYLLPSEYVMTMRVLHKDAPQNTLDELYKVIREDLKKNPEELFDEFESEPLGTASLAQVHKAKLKDGTEVAVKVQHFFLDKTIKTDMKCMEVIINVMSKVFPEFQMQWLVDETKKNIQKEIDFIQEGQNAERVADMFKNYSWLKVPKIYWDYSTKRVLVMEYCHGGQVNDIEYVKNHKIEPFDLCRKIGDLFSHMIFVEGFLHSDPHPGNILVRKEPGDKQVTVTLLDHGLYANLTEKFRYHYSKLWLSIISRDKEEMSVHAEQLGIRKELYILFACMVTGRPWESILKGIDRTKPTSSEKSQFQDELPHFLHYVTECLETVDRQALLVLKTNDLIRSIEHALGTREHMVGFQVMSKCCMKSIYNLEYKQQNSLWRRWLLSVNYTMSIFMLYIYGVYLGIVKKVQEKPNETAKPTFQTDAKGRVIL</sequence>
<dbReference type="SMART" id="SM00220">
    <property type="entry name" value="S_TKc"/>
    <property type="match status" value="1"/>
</dbReference>
<dbReference type="CDD" id="cd13969">
    <property type="entry name" value="ADCK1-like"/>
    <property type="match status" value="1"/>
</dbReference>
<keyword evidence="2" id="KW-0472">Membrane</keyword>
<dbReference type="PROSITE" id="PS50011">
    <property type="entry name" value="PROTEIN_KINASE_DOM"/>
    <property type="match status" value="1"/>
</dbReference>
<dbReference type="PANTHER" id="PTHR43173">
    <property type="entry name" value="ABC1 FAMILY PROTEIN"/>
    <property type="match status" value="1"/>
</dbReference>
<name>A0A8S4G2X8_PLUXY</name>
<comment type="similarity">
    <text evidence="1">Belongs to the protein kinase superfamily. ADCK protein kinase family.</text>
</comment>
<organism evidence="4 5">
    <name type="scientific">Plutella xylostella</name>
    <name type="common">Diamondback moth</name>
    <name type="synonym">Plutella maculipennis</name>
    <dbReference type="NCBI Taxonomy" id="51655"/>
    <lineage>
        <taxon>Eukaryota</taxon>
        <taxon>Metazoa</taxon>
        <taxon>Ecdysozoa</taxon>
        <taxon>Arthropoda</taxon>
        <taxon>Hexapoda</taxon>
        <taxon>Insecta</taxon>
        <taxon>Pterygota</taxon>
        <taxon>Neoptera</taxon>
        <taxon>Endopterygota</taxon>
        <taxon>Lepidoptera</taxon>
        <taxon>Glossata</taxon>
        <taxon>Ditrysia</taxon>
        <taxon>Yponomeutoidea</taxon>
        <taxon>Plutellidae</taxon>
        <taxon>Plutella</taxon>
    </lineage>
</organism>
<keyword evidence="5" id="KW-1185">Reference proteome</keyword>
<dbReference type="InterPro" id="IPR011009">
    <property type="entry name" value="Kinase-like_dom_sf"/>
</dbReference>